<sequence length="85" mass="9869">MQIMKGTYLVWVTPKWSSHLPFSLITHKFPPLCSSLSVPTFSLLQLSRKSFILFLSQADKGENLEKEKWIMFTHLEKTISLSRGR</sequence>
<name>A0AAV6MXF0_9ROSI</name>
<dbReference type="EMBL" id="JAGKQH010000011">
    <property type="protein sequence ID" value="KAG6588208.1"/>
    <property type="molecule type" value="Genomic_DNA"/>
</dbReference>
<evidence type="ECO:0000313" key="1">
    <source>
        <dbReference type="EMBL" id="KAG6588208.1"/>
    </source>
</evidence>
<organism evidence="1 2">
    <name type="scientific">Cucurbita argyrosperma subsp. sororia</name>
    <dbReference type="NCBI Taxonomy" id="37648"/>
    <lineage>
        <taxon>Eukaryota</taxon>
        <taxon>Viridiplantae</taxon>
        <taxon>Streptophyta</taxon>
        <taxon>Embryophyta</taxon>
        <taxon>Tracheophyta</taxon>
        <taxon>Spermatophyta</taxon>
        <taxon>Magnoliopsida</taxon>
        <taxon>eudicotyledons</taxon>
        <taxon>Gunneridae</taxon>
        <taxon>Pentapetalae</taxon>
        <taxon>rosids</taxon>
        <taxon>fabids</taxon>
        <taxon>Cucurbitales</taxon>
        <taxon>Cucurbitaceae</taxon>
        <taxon>Cucurbiteae</taxon>
        <taxon>Cucurbita</taxon>
    </lineage>
</organism>
<comment type="caution">
    <text evidence="1">The sequence shown here is derived from an EMBL/GenBank/DDBJ whole genome shotgun (WGS) entry which is preliminary data.</text>
</comment>
<protein>
    <submittedName>
        <fullName evidence="1">Uncharacterized protein</fullName>
    </submittedName>
</protein>
<reference evidence="1 2" key="1">
    <citation type="journal article" date="2021" name="Hortic Res">
        <title>The domestication of Cucurbita argyrosperma as revealed by the genome of its wild relative.</title>
        <authorList>
            <person name="Barrera-Redondo J."/>
            <person name="Sanchez-de la Vega G."/>
            <person name="Aguirre-Liguori J.A."/>
            <person name="Castellanos-Morales G."/>
            <person name="Gutierrez-Guerrero Y.T."/>
            <person name="Aguirre-Dugua X."/>
            <person name="Aguirre-Planter E."/>
            <person name="Tenaillon M.I."/>
            <person name="Lira-Saade R."/>
            <person name="Eguiarte L.E."/>
        </authorList>
    </citation>
    <scope>NUCLEOTIDE SEQUENCE [LARGE SCALE GENOMIC DNA]</scope>
    <source>
        <strain evidence="1">JBR-2021</strain>
    </source>
</reference>
<gene>
    <name evidence="1" type="ORF">SDJN03_16773</name>
</gene>
<proteinExistence type="predicted"/>
<keyword evidence="2" id="KW-1185">Reference proteome</keyword>
<feature type="non-terminal residue" evidence="1">
    <location>
        <position position="1"/>
    </location>
</feature>
<evidence type="ECO:0000313" key="2">
    <source>
        <dbReference type="Proteomes" id="UP000685013"/>
    </source>
</evidence>
<accession>A0AAV6MXF0</accession>
<dbReference type="AlphaFoldDB" id="A0AAV6MXF0"/>
<dbReference type="Proteomes" id="UP000685013">
    <property type="component" value="Chromosome 11"/>
</dbReference>